<dbReference type="PeptideAtlas" id="O96739"/>
<organism evidence="2">
    <name type="scientific">Drosophila melanogaster</name>
    <name type="common">Fruit fly</name>
    <dbReference type="NCBI Taxonomy" id="7227"/>
    <lineage>
        <taxon>Eukaryota</taxon>
        <taxon>Metazoa</taxon>
        <taxon>Ecdysozoa</taxon>
        <taxon>Arthropoda</taxon>
        <taxon>Hexapoda</taxon>
        <taxon>Insecta</taxon>
        <taxon>Pterygota</taxon>
        <taxon>Neoptera</taxon>
        <taxon>Endopterygota</taxon>
        <taxon>Diptera</taxon>
        <taxon>Brachycera</taxon>
        <taxon>Muscomorpha</taxon>
        <taxon>Ephydroidea</taxon>
        <taxon>Drosophilidae</taxon>
        <taxon>Drosophila</taxon>
        <taxon>Sophophora</taxon>
    </lineage>
</organism>
<name>O96739_DROME</name>
<dbReference type="AlphaFoldDB" id="O96739"/>
<proteinExistence type="predicted"/>
<feature type="region of interest" description="Disordered" evidence="1">
    <location>
        <begin position="203"/>
        <end position="272"/>
    </location>
</feature>
<evidence type="ECO:0000256" key="1">
    <source>
        <dbReference type="SAM" id="MobiDB-lite"/>
    </source>
</evidence>
<feature type="compositionally biased region" description="Low complexity" evidence="1">
    <location>
        <begin position="216"/>
        <end position="262"/>
    </location>
</feature>
<gene>
    <name evidence="2 3" type="primary">gag</name>
</gene>
<feature type="non-terminal residue" evidence="2">
    <location>
        <position position="1"/>
    </location>
</feature>
<reference evidence="2" key="1">
    <citation type="journal article" date="1999" name="Mol. Biol. Evol.">
        <title>Mobilization of two retroelements, ZAM and Idefix, in a novel unstable line of Drosophila melanogaster.</title>
        <authorList>
            <person name="Desset S."/>
            <person name="Conte C."/>
            <person name="Dimitri P."/>
            <person name="Calco V."/>
            <person name="Dastugue B."/>
            <person name="Vaury C."/>
        </authorList>
    </citation>
    <scope>NUCLEOTIDE SEQUENCE</scope>
</reference>
<dbReference type="FlyBase" id="FBgn0027381">
    <property type="gene designation" value="Idefix\gag"/>
</dbReference>
<evidence type="ECO:0000313" key="2">
    <source>
        <dbReference type="EMBL" id="CAA08806.1"/>
    </source>
</evidence>
<accession>O96739</accession>
<sequence>ARKLKDIMAVPQLSETHLNQLLNQIKELNYYDGAPGKLSGFVNQVEQLLSLYPTQEARQAHVIYGAVKRLLVDSALEVVTQERANTWLDMKKALAMAFKDHRPYVTLIRQLEDISYPGSICKFIEKLETQYWIMFDKLELESDHVDKSNYTEMLNKTVKSVIDRKLPDRIYMSLARKDIDTIYKLKQASMELGLYDAIPENHRSNRTEMNKRRNRGNYNQNNNQKYYNNRNHNYSNYYPSMNQNHNTQPPQNPTQPMTNQNQYSPRFIPNNQRGNYYAFRRDLTQAQQNNPLNNTLNFQPSTSNNINRQGPVKRQRESQSDQSRMDVNFHQAASDTQMIEKDIQVPM</sequence>
<dbReference type="EMBL" id="AJ009736">
    <property type="protein sequence ID" value="CAA08806.1"/>
    <property type="molecule type" value="Genomic_DNA"/>
</dbReference>
<feature type="compositionally biased region" description="Polar residues" evidence="1">
    <location>
        <begin position="290"/>
        <end position="308"/>
    </location>
</feature>
<evidence type="ECO:0000313" key="3">
    <source>
        <dbReference type="FlyBase" id="FBgn0027381"/>
    </source>
</evidence>
<protein>
    <submittedName>
        <fullName evidence="2">Gag protein</fullName>
    </submittedName>
</protein>
<feature type="region of interest" description="Disordered" evidence="1">
    <location>
        <begin position="290"/>
        <end position="325"/>
    </location>
</feature>